<dbReference type="InterPro" id="IPR036661">
    <property type="entry name" value="Luciferase-like_sf"/>
</dbReference>
<organism evidence="1 2">
    <name type="scientific">Kibdelosporangium lantanae</name>
    <dbReference type="NCBI Taxonomy" id="1497396"/>
    <lineage>
        <taxon>Bacteria</taxon>
        <taxon>Bacillati</taxon>
        <taxon>Actinomycetota</taxon>
        <taxon>Actinomycetes</taxon>
        <taxon>Pseudonocardiales</taxon>
        <taxon>Pseudonocardiaceae</taxon>
        <taxon>Kibdelosporangium</taxon>
    </lineage>
</organism>
<evidence type="ECO:0000313" key="2">
    <source>
        <dbReference type="Proteomes" id="UP001597045"/>
    </source>
</evidence>
<dbReference type="SUPFAM" id="SSF51679">
    <property type="entry name" value="Bacterial luciferase-like"/>
    <property type="match status" value="1"/>
</dbReference>
<feature type="non-terminal residue" evidence="1">
    <location>
        <position position="1"/>
    </location>
</feature>
<dbReference type="Gene3D" id="3.20.20.30">
    <property type="entry name" value="Luciferase-like domain"/>
    <property type="match status" value="1"/>
</dbReference>
<protein>
    <submittedName>
        <fullName evidence="1">LLM class F420-dependent oxidoreductase</fullName>
    </submittedName>
</protein>
<comment type="caution">
    <text evidence="1">The sequence shown here is derived from an EMBL/GenBank/DDBJ whole genome shotgun (WGS) entry which is preliminary data.</text>
</comment>
<proteinExistence type="predicted"/>
<dbReference type="Proteomes" id="UP001597045">
    <property type="component" value="Unassembled WGS sequence"/>
</dbReference>
<sequence length="92" mass="10662">RQQAGDRDYESNFLIQLVAITSDRRATAEALHEQYKPPFPVEDVLAWPGFLFGEPKEIAEQVREHRDRFGFTYLTVLEPAMADFAKVIEHLK</sequence>
<gene>
    <name evidence="1" type="ORF">ACFQ1S_45805</name>
</gene>
<keyword evidence="2" id="KW-1185">Reference proteome</keyword>
<accession>A0ABW3MNW9</accession>
<name>A0ABW3MNW9_9PSEU</name>
<dbReference type="EMBL" id="JBHTIS010004378">
    <property type="protein sequence ID" value="MFD1052388.1"/>
    <property type="molecule type" value="Genomic_DNA"/>
</dbReference>
<evidence type="ECO:0000313" key="1">
    <source>
        <dbReference type="EMBL" id="MFD1052388.1"/>
    </source>
</evidence>
<reference evidence="2" key="1">
    <citation type="journal article" date="2019" name="Int. J. Syst. Evol. Microbiol.">
        <title>The Global Catalogue of Microorganisms (GCM) 10K type strain sequencing project: providing services to taxonomists for standard genome sequencing and annotation.</title>
        <authorList>
            <consortium name="The Broad Institute Genomics Platform"/>
            <consortium name="The Broad Institute Genome Sequencing Center for Infectious Disease"/>
            <person name="Wu L."/>
            <person name="Ma J."/>
        </authorList>
    </citation>
    <scope>NUCLEOTIDE SEQUENCE [LARGE SCALE GENOMIC DNA]</scope>
    <source>
        <strain evidence="2">JCM 31486</strain>
    </source>
</reference>